<accession>A0A8B8H6E8</accession>
<evidence type="ECO:0000256" key="3">
    <source>
        <dbReference type="ARBA" id="ARBA00022448"/>
    </source>
</evidence>
<organism evidence="12">
    <name type="scientific">Apis mellifera</name>
    <name type="common">Honeybee</name>
    <dbReference type="NCBI Taxonomy" id="7460"/>
    <lineage>
        <taxon>Eukaryota</taxon>
        <taxon>Metazoa</taxon>
        <taxon>Ecdysozoa</taxon>
        <taxon>Arthropoda</taxon>
        <taxon>Hexapoda</taxon>
        <taxon>Insecta</taxon>
        <taxon>Pterygota</taxon>
        <taxon>Neoptera</taxon>
        <taxon>Endopterygota</taxon>
        <taxon>Hymenoptera</taxon>
        <taxon>Apocrita</taxon>
        <taxon>Aculeata</taxon>
        <taxon>Apoidea</taxon>
        <taxon>Anthophila</taxon>
        <taxon>Apidae</taxon>
        <taxon>Apis</taxon>
    </lineage>
</organism>
<feature type="region of interest" description="Disordered" evidence="10">
    <location>
        <begin position="1"/>
        <end position="22"/>
    </location>
</feature>
<feature type="transmembrane region" description="Helical" evidence="11">
    <location>
        <begin position="131"/>
        <end position="152"/>
    </location>
</feature>
<dbReference type="GO" id="GO:0006857">
    <property type="term" value="P:oligopeptide transport"/>
    <property type="evidence" value="ECO:0007669"/>
    <property type="project" value="InterPro"/>
</dbReference>
<gene>
    <name evidence="14" type="primary">LOC725069</name>
</gene>
<dbReference type="GO" id="GO:0022857">
    <property type="term" value="F:transmembrane transporter activity"/>
    <property type="evidence" value="ECO:0007669"/>
    <property type="project" value="InterPro"/>
</dbReference>
<feature type="transmembrane region" description="Helical" evidence="11">
    <location>
        <begin position="599"/>
        <end position="623"/>
    </location>
</feature>
<dbReference type="KEGG" id="ame:725069"/>
<reference evidence="14" key="2">
    <citation type="submission" date="2025-04" db="UniProtKB">
        <authorList>
            <consortium name="RefSeq"/>
        </authorList>
    </citation>
    <scope>IDENTIFICATION</scope>
    <source>
        <strain evidence="14">DH4</strain>
        <tissue evidence="14">Whole body</tissue>
    </source>
</reference>
<dbReference type="SUPFAM" id="SSF103473">
    <property type="entry name" value="MFS general substrate transporter"/>
    <property type="match status" value="1"/>
</dbReference>
<evidence type="ECO:0000313" key="13">
    <source>
        <dbReference type="Proteomes" id="UP000005203"/>
    </source>
</evidence>
<dbReference type="Gene3D" id="1.20.1250.20">
    <property type="entry name" value="MFS general substrate transporter like domains"/>
    <property type="match status" value="2"/>
</dbReference>
<dbReference type="AlphaFoldDB" id="A0A7M7MQK9"/>
<feature type="transmembrane region" description="Helical" evidence="11">
    <location>
        <begin position="100"/>
        <end position="119"/>
    </location>
</feature>
<dbReference type="CDD" id="cd17347">
    <property type="entry name" value="MFS_SLC15A1_2_like"/>
    <property type="match status" value="1"/>
</dbReference>
<keyword evidence="6" id="KW-0653">Protein transport</keyword>
<name>A0A7M7MQK9_APIME</name>
<feature type="transmembrane region" description="Helical" evidence="11">
    <location>
        <begin position="635"/>
        <end position="655"/>
    </location>
</feature>
<keyword evidence="5" id="KW-0571">Peptide transport</keyword>
<feature type="transmembrane region" description="Helical" evidence="11">
    <location>
        <begin position="203"/>
        <end position="223"/>
    </location>
</feature>
<protein>
    <recommendedName>
        <fullName evidence="9">Oligopeptide transporter 1</fullName>
    </recommendedName>
</protein>
<feature type="transmembrane region" description="Helical" evidence="11">
    <location>
        <begin position="70"/>
        <end position="88"/>
    </location>
</feature>
<comment type="similarity">
    <text evidence="2">Belongs to the major facilitator superfamily. Proton-dependent oligopeptide transporter (POT/PTR) (TC 2.A.17) family.</text>
</comment>
<feature type="transmembrane region" description="Helical" evidence="11">
    <location>
        <begin position="329"/>
        <end position="349"/>
    </location>
</feature>
<sequence>MSERKISINEIQDHPDNDAEENQKKMKYPKSIFFIVSNEFCERFSYYGMRTILTLYLKNQLMYSSNTSTVIYHVFSMMVYFFPLFGAMLADSLLGKFRTIFYLSIVYAIGQILLSLSAAPPLGLPSRECSLLSLLLIAIGTGGIKPCVAAFGGDQFMLPQQERYLSTFFSLFYFSINSGSLISSFLMPIIRNDIACFGENTCYSLAFFVPAVLMILSIILFIFGKPLYKIVKPTGNVVLNVSKCISHAIYKKITSKNVKKDYWLDYADDKYDKLLINDIKAALQVMILFIPIPIFWALFDQQGSRWTFQATRMNGEIGNFLLQPDQMQVFNPFLVLAFIPLFETCLYPIMMKFGFRTPLRIMVIGGFLAALSFVIAAIVEFQLESTYPVLPSKDFAQLRIFNTLNCSIEGKLRDENELSQELSFIVKSMDMWENKYIKANGQKNFSYEVNFKTCNEAGITNISSNKINGSIFVIEAEANSWIITPEGFVDYYKDSIDKSRTGDPLVRGLIFVNTLKSISLELMKDGTSFLKLMMNGTFDKNEELNSIKPNIYDIHLNGKKVQSNIPFKLGGVYTIVGSVIENKTNAAMVTVTDPNSVHILWLIPQYVIITMSEVMFSVTGLEFAFTQAPSSMKSLLQACWLLTVAFGNLIVVIVAEVSIFNRQAYEFLLFAGLMFIDVIIFAVMAKLYKYVNTPENEEITENIQMDEKDGIVNKAFKNDQ</sequence>
<evidence type="ECO:0000256" key="1">
    <source>
        <dbReference type="ARBA" id="ARBA00004141"/>
    </source>
</evidence>
<evidence type="ECO:0000256" key="7">
    <source>
        <dbReference type="ARBA" id="ARBA00022989"/>
    </source>
</evidence>
<dbReference type="GO" id="GO:0016020">
    <property type="term" value="C:membrane"/>
    <property type="evidence" value="ECO:0007669"/>
    <property type="project" value="UniProtKB-SubCell"/>
</dbReference>
<keyword evidence="3" id="KW-0813">Transport</keyword>
<dbReference type="EnsemblMetazoa" id="XM_026443797">
    <property type="protein sequence ID" value="XP_026299582"/>
    <property type="gene ID" value="LOC725069"/>
</dbReference>
<reference evidence="12" key="1">
    <citation type="submission" date="2021-01" db="UniProtKB">
        <authorList>
            <consortium name="EnsemblMetazoa"/>
        </authorList>
    </citation>
    <scope>IDENTIFICATION</scope>
    <source>
        <strain evidence="12">DH4</strain>
    </source>
</reference>
<keyword evidence="7 11" id="KW-1133">Transmembrane helix</keyword>
<feature type="transmembrane region" description="Helical" evidence="11">
    <location>
        <begin position="164"/>
        <end position="191"/>
    </location>
</feature>
<accession>A0A7M7MQK9</accession>
<dbReference type="Pfam" id="PF00854">
    <property type="entry name" value="PTR2"/>
    <property type="match status" value="2"/>
</dbReference>
<keyword evidence="8 11" id="KW-0472">Membrane</keyword>
<evidence type="ECO:0000313" key="14">
    <source>
        <dbReference type="RefSeq" id="XP_026299582.1"/>
    </source>
</evidence>
<evidence type="ECO:0000256" key="9">
    <source>
        <dbReference type="ARBA" id="ARBA00078114"/>
    </source>
</evidence>
<evidence type="ECO:0000256" key="8">
    <source>
        <dbReference type="ARBA" id="ARBA00023136"/>
    </source>
</evidence>
<dbReference type="FunFam" id="1.20.1250.20:FF:000049">
    <property type="entry name" value="Solute carrier family 15 member 2"/>
    <property type="match status" value="1"/>
</dbReference>
<dbReference type="InterPro" id="IPR036259">
    <property type="entry name" value="MFS_trans_sf"/>
</dbReference>
<evidence type="ECO:0000256" key="6">
    <source>
        <dbReference type="ARBA" id="ARBA00022927"/>
    </source>
</evidence>
<evidence type="ECO:0000256" key="11">
    <source>
        <dbReference type="SAM" id="Phobius"/>
    </source>
</evidence>
<keyword evidence="4 11" id="KW-0812">Transmembrane</keyword>
<dbReference type="FunFam" id="1.20.1250.20:FF:000379">
    <property type="entry name" value="Uncharacterized protein, isoform A"/>
    <property type="match status" value="1"/>
</dbReference>
<evidence type="ECO:0000313" key="12">
    <source>
        <dbReference type="EnsemblMetazoa" id="XP_026299582"/>
    </source>
</evidence>
<evidence type="ECO:0000256" key="4">
    <source>
        <dbReference type="ARBA" id="ARBA00022692"/>
    </source>
</evidence>
<dbReference type="GO" id="GO:0015031">
    <property type="term" value="P:protein transport"/>
    <property type="evidence" value="ECO:0007669"/>
    <property type="project" value="UniProtKB-KW"/>
</dbReference>
<proteinExistence type="inferred from homology"/>
<feature type="transmembrane region" description="Helical" evidence="11">
    <location>
        <begin position="281"/>
        <end position="299"/>
    </location>
</feature>
<evidence type="ECO:0000256" key="5">
    <source>
        <dbReference type="ARBA" id="ARBA00022856"/>
    </source>
</evidence>
<dbReference type="Proteomes" id="UP000005203">
    <property type="component" value="Linkage group LG11"/>
</dbReference>
<dbReference type="InterPro" id="IPR018456">
    <property type="entry name" value="PTR2_symporter_CS"/>
</dbReference>
<evidence type="ECO:0000256" key="10">
    <source>
        <dbReference type="SAM" id="MobiDB-lite"/>
    </source>
</evidence>
<comment type="subcellular location">
    <subcellularLocation>
        <location evidence="1">Membrane</location>
        <topology evidence="1">Multi-pass membrane protein</topology>
    </subcellularLocation>
</comment>
<dbReference type="OrthoDB" id="8904098at2759"/>
<feature type="transmembrane region" description="Helical" evidence="11">
    <location>
        <begin position="361"/>
        <end position="383"/>
    </location>
</feature>
<evidence type="ECO:0000256" key="2">
    <source>
        <dbReference type="ARBA" id="ARBA00005982"/>
    </source>
</evidence>
<dbReference type="PANTHER" id="PTHR11654">
    <property type="entry name" value="OLIGOPEPTIDE TRANSPORTER-RELATED"/>
    <property type="match status" value="1"/>
</dbReference>
<dbReference type="RefSeq" id="XP_026299582.1">
    <property type="nucleotide sequence ID" value="XM_026443797.1"/>
</dbReference>
<dbReference type="PROSITE" id="PS01022">
    <property type="entry name" value="PTR2_1"/>
    <property type="match status" value="1"/>
</dbReference>
<keyword evidence="13" id="KW-1185">Reference proteome</keyword>
<feature type="transmembrane region" description="Helical" evidence="11">
    <location>
        <begin position="667"/>
        <end position="688"/>
    </location>
</feature>
<dbReference type="InterPro" id="IPR000109">
    <property type="entry name" value="POT_fam"/>
</dbReference>
<dbReference type="GeneID" id="725069"/>